<feature type="compositionally biased region" description="Basic residues" evidence="1">
    <location>
        <begin position="87"/>
        <end position="97"/>
    </location>
</feature>
<evidence type="ECO:0000313" key="2">
    <source>
        <dbReference type="EMBL" id="CAG8507038.1"/>
    </source>
</evidence>
<organism evidence="2 3">
    <name type="scientific">Ambispora gerdemannii</name>
    <dbReference type="NCBI Taxonomy" id="144530"/>
    <lineage>
        <taxon>Eukaryota</taxon>
        <taxon>Fungi</taxon>
        <taxon>Fungi incertae sedis</taxon>
        <taxon>Mucoromycota</taxon>
        <taxon>Glomeromycotina</taxon>
        <taxon>Glomeromycetes</taxon>
        <taxon>Archaeosporales</taxon>
        <taxon>Ambisporaceae</taxon>
        <taxon>Ambispora</taxon>
    </lineage>
</organism>
<sequence length="105" mass="11836">QKKSRNQKLKDHVISSDEEIRQIDTVKPKLKRSRNDTILQTSVSSSSQINVGYLLRSGKETTLQELSEARSMNNLNYLIKSNASRGKSSKNRVKSNLRKTSSGQS</sequence>
<protein>
    <submittedName>
        <fullName evidence="2">8537_t:CDS:1</fullName>
    </submittedName>
</protein>
<keyword evidence="3" id="KW-1185">Reference proteome</keyword>
<feature type="non-terminal residue" evidence="2">
    <location>
        <position position="1"/>
    </location>
</feature>
<comment type="caution">
    <text evidence="2">The sequence shown here is derived from an EMBL/GenBank/DDBJ whole genome shotgun (WGS) entry which is preliminary data.</text>
</comment>
<accession>A0A9N8ZUC8</accession>
<dbReference type="Proteomes" id="UP000789831">
    <property type="component" value="Unassembled WGS sequence"/>
</dbReference>
<evidence type="ECO:0000256" key="1">
    <source>
        <dbReference type="SAM" id="MobiDB-lite"/>
    </source>
</evidence>
<dbReference type="AlphaFoldDB" id="A0A9N8ZUC8"/>
<proteinExistence type="predicted"/>
<dbReference type="EMBL" id="CAJVPL010000533">
    <property type="protein sequence ID" value="CAG8507038.1"/>
    <property type="molecule type" value="Genomic_DNA"/>
</dbReference>
<evidence type="ECO:0000313" key="3">
    <source>
        <dbReference type="Proteomes" id="UP000789831"/>
    </source>
</evidence>
<feature type="region of interest" description="Disordered" evidence="1">
    <location>
        <begin position="80"/>
        <end position="105"/>
    </location>
</feature>
<reference evidence="2" key="1">
    <citation type="submission" date="2021-06" db="EMBL/GenBank/DDBJ databases">
        <authorList>
            <person name="Kallberg Y."/>
            <person name="Tangrot J."/>
            <person name="Rosling A."/>
        </authorList>
    </citation>
    <scope>NUCLEOTIDE SEQUENCE</scope>
    <source>
        <strain evidence="2">MT106</strain>
    </source>
</reference>
<name>A0A9N8ZUC8_9GLOM</name>
<gene>
    <name evidence="2" type="ORF">AGERDE_LOCUS4545</name>
</gene>